<keyword evidence="1" id="KW-0472">Membrane</keyword>
<gene>
    <name evidence="2" type="ORF">GCM10023307_15190</name>
</gene>
<name>A0ABP9B6V8_9GAMM</name>
<sequence>MSLIVKSSLIVLAVMLGGWMIFDASHAFVTGHYVTPRNGEGAGQLGPWAKVVRSIGMNPNGTGMRLGFMALGIAWLSMATGFAVNADAGWLRPVGMGLAICTLWYAPIGTLLALIEFVLLFCFARPQSLT</sequence>
<comment type="caution">
    <text evidence="2">The sequence shown here is derived from an EMBL/GenBank/DDBJ whole genome shotgun (WGS) entry which is preliminary data.</text>
</comment>
<proteinExistence type="predicted"/>
<evidence type="ECO:0000313" key="3">
    <source>
        <dbReference type="Proteomes" id="UP001499959"/>
    </source>
</evidence>
<reference evidence="3" key="1">
    <citation type="journal article" date="2019" name="Int. J. Syst. Evol. Microbiol.">
        <title>The Global Catalogue of Microorganisms (GCM) 10K type strain sequencing project: providing services to taxonomists for standard genome sequencing and annotation.</title>
        <authorList>
            <consortium name="The Broad Institute Genomics Platform"/>
            <consortium name="The Broad Institute Genome Sequencing Center for Infectious Disease"/>
            <person name="Wu L."/>
            <person name="Ma J."/>
        </authorList>
    </citation>
    <scope>NUCLEOTIDE SEQUENCE [LARGE SCALE GENOMIC DNA]</scope>
    <source>
        <strain evidence="3">JCM 18204</strain>
    </source>
</reference>
<feature type="transmembrane region" description="Helical" evidence="1">
    <location>
        <begin position="104"/>
        <end position="124"/>
    </location>
</feature>
<keyword evidence="1" id="KW-0812">Transmembrane</keyword>
<dbReference type="Proteomes" id="UP001499959">
    <property type="component" value="Unassembled WGS sequence"/>
</dbReference>
<keyword evidence="3" id="KW-1185">Reference proteome</keyword>
<accession>A0ABP9B6V8</accession>
<protein>
    <submittedName>
        <fullName evidence="2">Uncharacterized protein</fullName>
    </submittedName>
</protein>
<organism evidence="2 3">
    <name type="scientific">Lysobacter hankyongensis</name>
    <dbReference type="NCBI Taxonomy" id="1176535"/>
    <lineage>
        <taxon>Bacteria</taxon>
        <taxon>Pseudomonadati</taxon>
        <taxon>Pseudomonadota</taxon>
        <taxon>Gammaproteobacteria</taxon>
        <taxon>Lysobacterales</taxon>
        <taxon>Lysobacteraceae</taxon>
        <taxon>Lysobacter</taxon>
    </lineage>
</organism>
<keyword evidence="1" id="KW-1133">Transmembrane helix</keyword>
<dbReference type="EMBL" id="BAABJE010000005">
    <property type="protein sequence ID" value="GAA4790824.1"/>
    <property type="molecule type" value="Genomic_DNA"/>
</dbReference>
<evidence type="ECO:0000313" key="2">
    <source>
        <dbReference type="EMBL" id="GAA4790824.1"/>
    </source>
</evidence>
<feature type="transmembrane region" description="Helical" evidence="1">
    <location>
        <begin position="66"/>
        <end position="84"/>
    </location>
</feature>
<dbReference type="RefSeq" id="WP_345302706.1">
    <property type="nucleotide sequence ID" value="NZ_BAABJE010000005.1"/>
</dbReference>
<evidence type="ECO:0000256" key="1">
    <source>
        <dbReference type="SAM" id="Phobius"/>
    </source>
</evidence>